<proteinExistence type="predicted"/>
<feature type="chain" id="PRO_5047246412" evidence="2">
    <location>
        <begin position="24"/>
        <end position="324"/>
    </location>
</feature>
<dbReference type="Gene3D" id="3.40.190.170">
    <property type="entry name" value="Bacterial extracellular solute-binding protein, family 7"/>
    <property type="match status" value="1"/>
</dbReference>
<dbReference type="PANTHER" id="PTHR33376">
    <property type="match status" value="1"/>
</dbReference>
<keyword evidence="1 2" id="KW-0732">Signal</keyword>
<dbReference type="InterPro" id="IPR018389">
    <property type="entry name" value="DctP_fam"/>
</dbReference>
<feature type="signal peptide" evidence="2">
    <location>
        <begin position="1"/>
        <end position="23"/>
    </location>
</feature>
<evidence type="ECO:0000256" key="2">
    <source>
        <dbReference type="SAM" id="SignalP"/>
    </source>
</evidence>
<accession>A0ABQ5U3Y5</accession>
<protein>
    <submittedName>
        <fullName evidence="3">C4-dicarboxylate ABC transporter substrate-binding protein</fullName>
    </submittedName>
</protein>
<evidence type="ECO:0000256" key="1">
    <source>
        <dbReference type="ARBA" id="ARBA00022729"/>
    </source>
</evidence>
<dbReference type="EMBL" id="BSNF01000008">
    <property type="protein sequence ID" value="GLQ06859.1"/>
    <property type="molecule type" value="Genomic_DNA"/>
</dbReference>
<dbReference type="RefSeq" id="WP_169560960.1">
    <property type="nucleotide sequence ID" value="NZ_BSNF01000008.1"/>
</dbReference>
<dbReference type="PANTHER" id="PTHR33376:SF2">
    <property type="entry name" value="DICARBOXYLATE-BINDING PERIPLASMIC PROTEIN"/>
    <property type="match status" value="1"/>
</dbReference>
<sequence>MKMSKIAAMLTVATVAFTGTAQAEALKLRLGTGTPPKHVWSQAAERFADKIAEATNGEIEVAVFPSAQLGTEGDLLQQMQVGVVDMGVISAAATSAKAPAFLAWFSPFKTSSVEDTIAASKTEVAGKILGELQPLGIKGMGYVFAGMRHILTAKDPVTGLDSLDSKKIRITPFPGMQVWWKAAGAVPTPVQLGDTYQALSTGLLDGVDIDLDALVGFSMQQVAEHLTVTSHMAFPGVAMVTEATWEKMTPEQQKTFRAVMDETLVWAGEQQIAAEERNMAKLKAEMTVTEMPNAAEAFSSANEAFNKAFGDIPLVAEFQATVGK</sequence>
<dbReference type="Proteomes" id="UP001161409">
    <property type="component" value="Unassembled WGS sequence"/>
</dbReference>
<dbReference type="CDD" id="cd13603">
    <property type="entry name" value="PBP2_TRAP_Siap_TeaA_like"/>
    <property type="match status" value="1"/>
</dbReference>
<gene>
    <name evidence="3" type="ORF">GCM10007924_20800</name>
</gene>
<comment type="caution">
    <text evidence="3">The sequence shown here is derived from an EMBL/GenBank/DDBJ whole genome shotgun (WGS) entry which is preliminary data.</text>
</comment>
<evidence type="ECO:0000313" key="3">
    <source>
        <dbReference type="EMBL" id="GLQ06859.1"/>
    </source>
</evidence>
<reference evidence="3" key="1">
    <citation type="journal article" date="2014" name="Int. J. Syst. Evol. Microbiol.">
        <title>Complete genome of a new Firmicutes species belonging to the dominant human colonic microbiota ('Ruminococcus bicirculans') reveals two chromosomes and a selective capacity to utilize plant glucans.</title>
        <authorList>
            <consortium name="NISC Comparative Sequencing Program"/>
            <person name="Wegmann U."/>
            <person name="Louis P."/>
            <person name="Goesmann A."/>
            <person name="Henrissat B."/>
            <person name="Duncan S.H."/>
            <person name="Flint H.J."/>
        </authorList>
    </citation>
    <scope>NUCLEOTIDE SEQUENCE</scope>
    <source>
        <strain evidence="3">NBRC 103408</strain>
    </source>
</reference>
<dbReference type="InterPro" id="IPR038404">
    <property type="entry name" value="TRAP_DctP_sf"/>
</dbReference>
<name>A0ABQ5U3Y5_9PROT</name>
<reference evidence="3" key="2">
    <citation type="submission" date="2023-01" db="EMBL/GenBank/DDBJ databases">
        <title>Draft genome sequence of Sneathiella chinensis strain NBRC 103408.</title>
        <authorList>
            <person name="Sun Q."/>
            <person name="Mori K."/>
        </authorList>
    </citation>
    <scope>NUCLEOTIDE SEQUENCE</scope>
    <source>
        <strain evidence="3">NBRC 103408</strain>
    </source>
</reference>
<organism evidence="3 4">
    <name type="scientific">Sneathiella chinensis</name>
    <dbReference type="NCBI Taxonomy" id="349750"/>
    <lineage>
        <taxon>Bacteria</taxon>
        <taxon>Pseudomonadati</taxon>
        <taxon>Pseudomonadota</taxon>
        <taxon>Alphaproteobacteria</taxon>
        <taxon>Sneathiellales</taxon>
        <taxon>Sneathiellaceae</taxon>
        <taxon>Sneathiella</taxon>
    </lineage>
</organism>
<evidence type="ECO:0000313" key="4">
    <source>
        <dbReference type="Proteomes" id="UP001161409"/>
    </source>
</evidence>
<keyword evidence="4" id="KW-1185">Reference proteome</keyword>
<dbReference type="Pfam" id="PF03480">
    <property type="entry name" value="DctP"/>
    <property type="match status" value="1"/>
</dbReference>
<dbReference type="NCBIfam" id="NF037995">
    <property type="entry name" value="TRAP_S1"/>
    <property type="match status" value="1"/>
</dbReference>